<dbReference type="EMBL" id="CAADIL010000017">
    <property type="protein sequence ID" value="VFR73266.1"/>
    <property type="molecule type" value="Genomic_DNA"/>
</dbReference>
<gene>
    <name evidence="2" type="ORF">ANDA3_0651</name>
    <name evidence="4" type="ORF">DAR2_0522</name>
    <name evidence="3" type="ORF">DAR3_0518</name>
</gene>
<dbReference type="AlphaFoldDB" id="A0A484TEV0"/>
<feature type="compositionally biased region" description="Basic residues" evidence="1">
    <location>
        <begin position="39"/>
        <end position="50"/>
    </location>
</feature>
<proteinExistence type="predicted"/>
<feature type="region of interest" description="Disordered" evidence="1">
    <location>
        <begin position="1"/>
        <end position="58"/>
    </location>
</feature>
<dbReference type="EMBL" id="CAADIJ010000003">
    <property type="protein sequence ID" value="VFR63604.1"/>
    <property type="molecule type" value="Genomic_DNA"/>
</dbReference>
<evidence type="ECO:0000256" key="1">
    <source>
        <dbReference type="SAM" id="MobiDB-lite"/>
    </source>
</evidence>
<reference evidence="4" key="1">
    <citation type="submission" date="2019-03" db="EMBL/GenBank/DDBJ databases">
        <authorList>
            <person name="Danneels B."/>
        </authorList>
    </citation>
    <scope>NUCLEOTIDE SEQUENCE</scope>
</reference>
<name>A0A484TEV0_9ZZZZ</name>
<evidence type="ECO:0000313" key="2">
    <source>
        <dbReference type="EMBL" id="VFR32340.1"/>
    </source>
</evidence>
<protein>
    <submittedName>
        <fullName evidence="4">Uncharacterized protein</fullName>
    </submittedName>
</protein>
<dbReference type="EMBL" id="CAADIC010000015">
    <property type="protein sequence ID" value="VFR32340.1"/>
    <property type="molecule type" value="Genomic_DNA"/>
</dbReference>
<sequence>MGHVVRLPENGRRRPVRAARFTGKGNAASPENTPPGRAKIWRAHGGKRPPRLQTVGPRRQNCHSFLGERQQVADFITRP</sequence>
<evidence type="ECO:0000313" key="4">
    <source>
        <dbReference type="EMBL" id="VFR73266.1"/>
    </source>
</evidence>
<organism evidence="4">
    <name type="scientific">plant metagenome</name>
    <dbReference type="NCBI Taxonomy" id="1297885"/>
    <lineage>
        <taxon>unclassified sequences</taxon>
        <taxon>metagenomes</taxon>
        <taxon>organismal metagenomes</taxon>
    </lineage>
</organism>
<accession>A0A484TEV0</accession>
<evidence type="ECO:0000313" key="3">
    <source>
        <dbReference type="EMBL" id="VFR63604.1"/>
    </source>
</evidence>